<proteinExistence type="predicted"/>
<accession>A0ABP6NJ33</accession>
<comment type="caution">
    <text evidence="1">The sequence shown here is derived from an EMBL/GenBank/DDBJ whole genome shotgun (WGS) entry which is preliminary data.</text>
</comment>
<organism evidence="1 2">
    <name type="scientific">Streptomyces rameus</name>
    <dbReference type="NCBI Taxonomy" id="68261"/>
    <lineage>
        <taxon>Bacteria</taxon>
        <taxon>Bacillati</taxon>
        <taxon>Actinomycetota</taxon>
        <taxon>Actinomycetes</taxon>
        <taxon>Kitasatosporales</taxon>
        <taxon>Streptomycetaceae</taxon>
        <taxon>Streptomyces</taxon>
    </lineage>
</organism>
<protein>
    <submittedName>
        <fullName evidence="1">Uncharacterized protein</fullName>
    </submittedName>
</protein>
<evidence type="ECO:0000313" key="1">
    <source>
        <dbReference type="EMBL" id="GAA3149157.1"/>
    </source>
</evidence>
<name>A0ABP6NJ33_9ACTN</name>
<evidence type="ECO:0000313" key="2">
    <source>
        <dbReference type="Proteomes" id="UP001500893"/>
    </source>
</evidence>
<dbReference type="EMBL" id="BAAAVM010000054">
    <property type="protein sequence ID" value="GAA3149157.1"/>
    <property type="molecule type" value="Genomic_DNA"/>
</dbReference>
<gene>
    <name evidence="1" type="ORF">GCM10010521_40730</name>
</gene>
<dbReference type="Proteomes" id="UP001500893">
    <property type="component" value="Unassembled WGS sequence"/>
</dbReference>
<sequence>MDMQTYRDSRARAADASEAIRAAMASLGIPESVWGTIRPVVTHRGSPYVHLGIVRADMVERMAKAMRGE</sequence>
<reference evidence="2" key="1">
    <citation type="journal article" date="2019" name="Int. J. Syst. Evol. Microbiol.">
        <title>The Global Catalogue of Microorganisms (GCM) 10K type strain sequencing project: providing services to taxonomists for standard genome sequencing and annotation.</title>
        <authorList>
            <consortium name="The Broad Institute Genomics Platform"/>
            <consortium name="The Broad Institute Genome Sequencing Center for Infectious Disease"/>
            <person name="Wu L."/>
            <person name="Ma J."/>
        </authorList>
    </citation>
    <scope>NUCLEOTIDE SEQUENCE [LARGE SCALE GENOMIC DNA]</scope>
    <source>
        <strain evidence="2">JCM 11574</strain>
    </source>
</reference>
<keyword evidence="2" id="KW-1185">Reference proteome</keyword>